<comment type="caution">
    <text evidence="2">The sequence shown here is derived from an EMBL/GenBank/DDBJ whole genome shotgun (WGS) entry which is preliminary data.</text>
</comment>
<feature type="transmembrane region" description="Helical" evidence="1">
    <location>
        <begin position="7"/>
        <end position="26"/>
    </location>
</feature>
<dbReference type="EMBL" id="BAABKQ010000001">
    <property type="protein sequence ID" value="GAA4819965.1"/>
    <property type="molecule type" value="Genomic_DNA"/>
</dbReference>
<keyword evidence="1" id="KW-0812">Transmembrane</keyword>
<keyword evidence="3" id="KW-1185">Reference proteome</keyword>
<evidence type="ECO:0000313" key="3">
    <source>
        <dbReference type="Proteomes" id="UP001500839"/>
    </source>
</evidence>
<evidence type="ECO:0000256" key="1">
    <source>
        <dbReference type="SAM" id="Phobius"/>
    </source>
</evidence>
<evidence type="ECO:0000313" key="2">
    <source>
        <dbReference type="EMBL" id="GAA4819965.1"/>
    </source>
</evidence>
<keyword evidence="1" id="KW-0472">Membrane</keyword>
<keyword evidence="1" id="KW-1133">Transmembrane helix</keyword>
<protein>
    <recommendedName>
        <fullName evidence="4">Transmembrane protein</fullName>
    </recommendedName>
</protein>
<feature type="transmembrane region" description="Helical" evidence="1">
    <location>
        <begin position="53"/>
        <end position="73"/>
    </location>
</feature>
<evidence type="ECO:0008006" key="4">
    <source>
        <dbReference type="Google" id="ProtNLM"/>
    </source>
</evidence>
<dbReference type="Proteomes" id="UP001500839">
    <property type="component" value="Unassembled WGS sequence"/>
</dbReference>
<reference evidence="3" key="1">
    <citation type="journal article" date="2019" name="Int. J. Syst. Evol. Microbiol.">
        <title>The Global Catalogue of Microorganisms (GCM) 10K type strain sequencing project: providing services to taxonomists for standard genome sequencing and annotation.</title>
        <authorList>
            <consortium name="The Broad Institute Genomics Platform"/>
            <consortium name="The Broad Institute Genome Sequencing Center for Infectious Disease"/>
            <person name="Wu L."/>
            <person name="Ma J."/>
        </authorList>
    </citation>
    <scope>NUCLEOTIDE SEQUENCE [LARGE SCALE GENOMIC DNA]</scope>
    <source>
        <strain evidence="3">JCM 18542</strain>
    </source>
</reference>
<gene>
    <name evidence="2" type="ORF">GCM10023353_29600</name>
</gene>
<dbReference type="RefSeq" id="WP_200173628.1">
    <property type="nucleotide sequence ID" value="NZ_BAABKQ010000001.1"/>
</dbReference>
<proteinExistence type="predicted"/>
<organism evidence="2 3">
    <name type="scientific">Tomitella cavernea</name>
    <dbReference type="NCBI Taxonomy" id="1387982"/>
    <lineage>
        <taxon>Bacteria</taxon>
        <taxon>Bacillati</taxon>
        <taxon>Actinomycetota</taxon>
        <taxon>Actinomycetes</taxon>
        <taxon>Mycobacteriales</taxon>
        <taxon>Tomitella</taxon>
    </lineage>
</organism>
<sequence length="81" mass="8806">MTRTRWIAAAEAVVALVAIAMSVWFWNQGVQPARTPVLVEGQPPIEVTMYDGARVTTSIVMMAAAGLAVVDALRRVLTRRP</sequence>
<name>A0ABP9CZ68_9ACTN</name>
<accession>A0ABP9CZ68</accession>